<feature type="transmembrane region" description="Helical" evidence="4">
    <location>
        <begin position="144"/>
        <end position="168"/>
    </location>
</feature>
<evidence type="ECO:0000256" key="2">
    <source>
        <dbReference type="ARBA" id="ARBA00022989"/>
    </source>
</evidence>
<feature type="transmembrane region" description="Helical" evidence="4">
    <location>
        <begin position="306"/>
        <end position="329"/>
    </location>
</feature>
<evidence type="ECO:0000256" key="4">
    <source>
        <dbReference type="SAM" id="Phobius"/>
    </source>
</evidence>
<feature type="transmembrane region" description="Helical" evidence="4">
    <location>
        <begin position="110"/>
        <end position="132"/>
    </location>
</feature>
<keyword evidence="2 4" id="KW-1133">Transmembrane helix</keyword>
<keyword evidence="1 4" id="KW-0812">Transmembrane</keyword>
<dbReference type="GeneID" id="97240324"/>
<dbReference type="PANTHER" id="PTHR23537">
    <property type="match status" value="1"/>
</dbReference>
<dbReference type="SUPFAM" id="SSF103473">
    <property type="entry name" value="MFS general substrate transporter"/>
    <property type="match status" value="1"/>
</dbReference>
<feature type="transmembrane region" description="Helical" evidence="4">
    <location>
        <begin position="18"/>
        <end position="37"/>
    </location>
</feature>
<gene>
    <name evidence="6" type="ORF">AUP44_14465</name>
</gene>
<name>A0A162JZ14_9PROT</name>
<feature type="transmembrane region" description="Helical" evidence="4">
    <location>
        <begin position="204"/>
        <end position="226"/>
    </location>
</feature>
<feature type="transmembrane region" description="Helical" evidence="4">
    <location>
        <begin position="341"/>
        <end position="361"/>
    </location>
</feature>
<evidence type="ECO:0000313" key="7">
    <source>
        <dbReference type="Proteomes" id="UP000075787"/>
    </source>
</evidence>
<feature type="domain" description="Major facilitator superfamily (MFS) profile" evidence="5">
    <location>
        <begin position="216"/>
        <end position="395"/>
    </location>
</feature>
<dbReference type="Gene3D" id="1.20.1250.20">
    <property type="entry name" value="MFS general substrate transporter like domains"/>
    <property type="match status" value="2"/>
</dbReference>
<dbReference type="InterPro" id="IPR020846">
    <property type="entry name" value="MFS_dom"/>
</dbReference>
<feature type="transmembrane region" description="Helical" evidence="4">
    <location>
        <begin position="373"/>
        <end position="392"/>
    </location>
</feature>
<protein>
    <recommendedName>
        <fullName evidence="5">Major facilitator superfamily (MFS) profile domain-containing protein</fullName>
    </recommendedName>
</protein>
<accession>A0A162JZ14</accession>
<evidence type="ECO:0000256" key="1">
    <source>
        <dbReference type="ARBA" id="ARBA00022692"/>
    </source>
</evidence>
<dbReference type="PANTHER" id="PTHR23537:SF1">
    <property type="entry name" value="SUGAR TRANSPORTER"/>
    <property type="match status" value="1"/>
</dbReference>
<feature type="transmembrane region" description="Helical" evidence="4">
    <location>
        <begin position="246"/>
        <end position="267"/>
    </location>
</feature>
<feature type="transmembrane region" description="Helical" evidence="4">
    <location>
        <begin position="85"/>
        <end position="104"/>
    </location>
</feature>
<keyword evidence="3 4" id="KW-0472">Membrane</keyword>
<dbReference type="EMBL" id="LPZR01000206">
    <property type="protein sequence ID" value="KYO50149.1"/>
    <property type="molecule type" value="Genomic_DNA"/>
</dbReference>
<dbReference type="GO" id="GO:0005886">
    <property type="term" value="C:plasma membrane"/>
    <property type="evidence" value="ECO:0007669"/>
    <property type="project" value="TreeGrafter"/>
</dbReference>
<sequence>MSARDPATPDEDRIPWRAAAAAFASVLIGLGLARFAYTPMIPALVEGGWYDGAAAASLGAVNLGGYLAGALAAAPLARRVPVATLIRIAIALTVISFAASAVHLGYGWLAVWRATGGITGAILMIVAVPAALSATPIRRRGRVAGLVFTGVGLGVVVSGQLVPIAAGFGVVEAWVMLTVFALVLGVVGWNGWPREATGPAVGGGHLGVPPAATGAALALIGLAYALDAFGFVPHTLFWADYVARTLGLGLAAAGASWSLFGLGAAFGPITVGLVAERIGFGRTLVGGLVIKGTAIGLAAFTTAPWALAASAAVVGLLTPGMGTMVAGRITEIASPHRQRQAWAAMTVSFAVAQSLSGFAMTEWYAVSGEHRPLFIAGAVALFLGAIAAALTLRRR</sequence>
<evidence type="ECO:0000256" key="3">
    <source>
        <dbReference type="ARBA" id="ARBA00023136"/>
    </source>
</evidence>
<dbReference type="GO" id="GO:0022857">
    <property type="term" value="F:transmembrane transporter activity"/>
    <property type="evidence" value="ECO:0007669"/>
    <property type="project" value="InterPro"/>
</dbReference>
<organism evidence="6 7">
    <name type="scientific">Tistrella mobilis</name>
    <dbReference type="NCBI Taxonomy" id="171437"/>
    <lineage>
        <taxon>Bacteria</taxon>
        <taxon>Pseudomonadati</taxon>
        <taxon>Pseudomonadota</taxon>
        <taxon>Alphaproteobacteria</taxon>
        <taxon>Geminicoccales</taxon>
        <taxon>Geminicoccaceae</taxon>
        <taxon>Tistrella</taxon>
    </lineage>
</organism>
<feature type="transmembrane region" description="Helical" evidence="4">
    <location>
        <begin position="174"/>
        <end position="192"/>
    </location>
</feature>
<feature type="transmembrane region" description="Helical" evidence="4">
    <location>
        <begin position="279"/>
        <end position="300"/>
    </location>
</feature>
<dbReference type="InterPro" id="IPR036259">
    <property type="entry name" value="MFS_trans_sf"/>
</dbReference>
<dbReference type="Pfam" id="PF06779">
    <property type="entry name" value="MFS_4"/>
    <property type="match status" value="1"/>
</dbReference>
<comment type="caution">
    <text evidence="6">The sequence shown here is derived from an EMBL/GenBank/DDBJ whole genome shotgun (WGS) entry which is preliminary data.</text>
</comment>
<feature type="transmembrane region" description="Helical" evidence="4">
    <location>
        <begin position="49"/>
        <end position="73"/>
    </location>
</feature>
<reference evidence="6 7" key="1">
    <citation type="submission" date="2015-12" db="EMBL/GenBank/DDBJ databases">
        <title>Genome sequence of Tistrella mobilis MCCC 1A02139.</title>
        <authorList>
            <person name="Lu L."/>
            <person name="Lai Q."/>
            <person name="Shao Z."/>
            <person name="Qian P."/>
        </authorList>
    </citation>
    <scope>NUCLEOTIDE SEQUENCE [LARGE SCALE GENOMIC DNA]</scope>
    <source>
        <strain evidence="6 7">MCCC 1A02139</strain>
    </source>
</reference>
<dbReference type="RefSeq" id="WP_062768877.1">
    <property type="nucleotide sequence ID" value="NZ_CP121045.1"/>
</dbReference>
<dbReference type="AlphaFoldDB" id="A0A162JZ14"/>
<dbReference type="InterPro" id="IPR010645">
    <property type="entry name" value="MFS_4"/>
</dbReference>
<evidence type="ECO:0000259" key="5">
    <source>
        <dbReference type="PROSITE" id="PS50850"/>
    </source>
</evidence>
<dbReference type="PROSITE" id="PS50850">
    <property type="entry name" value="MFS"/>
    <property type="match status" value="1"/>
</dbReference>
<proteinExistence type="predicted"/>
<evidence type="ECO:0000313" key="6">
    <source>
        <dbReference type="EMBL" id="KYO50149.1"/>
    </source>
</evidence>
<dbReference type="Proteomes" id="UP000075787">
    <property type="component" value="Unassembled WGS sequence"/>
</dbReference>